<evidence type="ECO:0008006" key="3">
    <source>
        <dbReference type="Google" id="ProtNLM"/>
    </source>
</evidence>
<reference evidence="1 2" key="1">
    <citation type="submission" date="2024-06" db="EMBL/GenBank/DDBJ databases">
        <title>The Natural Products Discovery Center: Release of the First 8490 Sequenced Strains for Exploring Actinobacteria Biosynthetic Diversity.</title>
        <authorList>
            <person name="Kalkreuter E."/>
            <person name="Kautsar S.A."/>
            <person name="Yang D."/>
            <person name="Bader C.D."/>
            <person name="Teijaro C.N."/>
            <person name="Fluegel L."/>
            <person name="Davis C.M."/>
            <person name="Simpson J.R."/>
            <person name="Lauterbach L."/>
            <person name="Steele A.D."/>
            <person name="Gui C."/>
            <person name="Meng S."/>
            <person name="Li G."/>
            <person name="Viehrig K."/>
            <person name="Ye F."/>
            <person name="Su P."/>
            <person name="Kiefer A.F."/>
            <person name="Nichols A."/>
            <person name="Cepeda A.J."/>
            <person name="Yan W."/>
            <person name="Fan B."/>
            <person name="Jiang Y."/>
            <person name="Adhikari A."/>
            <person name="Zheng C.-J."/>
            <person name="Schuster L."/>
            <person name="Cowan T.M."/>
            <person name="Smanski M.J."/>
            <person name="Chevrette M.G."/>
            <person name="De Carvalho L.P.S."/>
            <person name="Shen B."/>
        </authorList>
    </citation>
    <scope>NUCLEOTIDE SEQUENCE [LARGE SCALE GENOMIC DNA]</scope>
    <source>
        <strain evidence="1 2">NPDC050403</strain>
    </source>
</reference>
<organism evidence="1 2">
    <name type="scientific">Nocardia aurea</name>
    <dbReference type="NCBI Taxonomy" id="2144174"/>
    <lineage>
        <taxon>Bacteria</taxon>
        <taxon>Bacillati</taxon>
        <taxon>Actinomycetota</taxon>
        <taxon>Actinomycetes</taxon>
        <taxon>Mycobacteriales</taxon>
        <taxon>Nocardiaceae</taxon>
        <taxon>Nocardia</taxon>
    </lineage>
</organism>
<protein>
    <recommendedName>
        <fullName evidence="3">DUF600 family protein</fullName>
    </recommendedName>
</protein>
<comment type="caution">
    <text evidence="1">The sequence shown here is derived from an EMBL/GenBank/DDBJ whole genome shotgun (WGS) entry which is preliminary data.</text>
</comment>
<sequence length="164" mass="18679">MTGQDRAIGQYFAPAKGIIAESDVLDRIVARLLMVAPFCWDHLILHYQRVGENDFGGCSGFAYLVNADIPYPWMPTSDVSELFEYLKRMMARPERGAWLEVKFTMSFEDEYSIEYNRGAQELQLSPDASDIRRELELFPRTQGHIPGWMRTILDGDDSGSDSTS</sequence>
<accession>A0ABV3FMQ3</accession>
<gene>
    <name evidence="1" type="ORF">AB0I48_03975</name>
</gene>
<keyword evidence="2" id="KW-1185">Reference proteome</keyword>
<dbReference type="SUPFAM" id="SSF160424">
    <property type="entry name" value="BH3703-like"/>
    <property type="match status" value="1"/>
</dbReference>
<evidence type="ECO:0000313" key="1">
    <source>
        <dbReference type="EMBL" id="MEV0706702.1"/>
    </source>
</evidence>
<name>A0ABV3FMQ3_9NOCA</name>
<dbReference type="RefSeq" id="WP_357780115.1">
    <property type="nucleotide sequence ID" value="NZ_JBFAKC010000002.1"/>
</dbReference>
<proteinExistence type="predicted"/>
<dbReference type="InterPro" id="IPR036170">
    <property type="entry name" value="YezG-like_sf"/>
</dbReference>
<dbReference type="Proteomes" id="UP001551695">
    <property type="component" value="Unassembled WGS sequence"/>
</dbReference>
<dbReference type="EMBL" id="JBFAKC010000002">
    <property type="protein sequence ID" value="MEV0706702.1"/>
    <property type="molecule type" value="Genomic_DNA"/>
</dbReference>
<evidence type="ECO:0000313" key="2">
    <source>
        <dbReference type="Proteomes" id="UP001551695"/>
    </source>
</evidence>